<evidence type="ECO:0000313" key="12">
    <source>
        <dbReference type="Proteomes" id="UP000233343"/>
    </source>
</evidence>
<dbReference type="GO" id="GO:0030170">
    <property type="term" value="F:pyridoxal phosphate binding"/>
    <property type="evidence" value="ECO:0007669"/>
    <property type="project" value="InterPro"/>
</dbReference>
<accession>A0A2N0ZJQ4</accession>
<evidence type="ECO:0000256" key="1">
    <source>
        <dbReference type="ARBA" id="ARBA00001933"/>
    </source>
</evidence>
<comment type="cofactor">
    <cofactor evidence="1">
        <name>pyridoxal 5'-phosphate</name>
        <dbReference type="ChEBI" id="CHEBI:597326"/>
    </cofactor>
</comment>
<evidence type="ECO:0000256" key="8">
    <source>
        <dbReference type="ARBA" id="ARBA00029996"/>
    </source>
</evidence>
<sequence length="357" mass="41128">MKWPVHGANPQYLYDALQVDMPQQTIDYSANINPLGPPSIIKERWEELLSVIADYPDPHAAALSLKLSEQEALDPTQILVGNGGAEIISMIGRMLAGKRVMIVQPAFAEYEEACKVNGCSVEYFQLIPDGWQINVDELQGKLNDIDALFITNPNNPTGVYFSKETIKRLIEMGESADCLVIVDEAFYDFVPNYENIVPFVKDYSNLLIIRSMTKMFAIPGIRLGYIMANQKVIRNIKKYQPHWSINAIALKAGEWCLEDEAFAVKTRMLVQNEREKLLRFYHKNHFNISPTHTNFYLLQDSLMTDQRPLFLFLLERGFIPRHTMNFRGLDGDWLRFAIKSPHENFLLMEAFTKWREN</sequence>
<evidence type="ECO:0000256" key="4">
    <source>
        <dbReference type="ARBA" id="ARBA00012285"/>
    </source>
</evidence>
<comment type="catalytic activity">
    <reaction evidence="9">
        <text>O-phospho-L-threonine + H(+) = (R)-1-aminopropan-2-yl phosphate + CO2</text>
        <dbReference type="Rhea" id="RHEA:11492"/>
        <dbReference type="ChEBI" id="CHEBI:15378"/>
        <dbReference type="ChEBI" id="CHEBI:16526"/>
        <dbReference type="ChEBI" id="CHEBI:58563"/>
        <dbReference type="ChEBI" id="CHEBI:58675"/>
        <dbReference type="EC" id="4.1.1.81"/>
    </reaction>
</comment>
<dbReference type="InterPro" id="IPR004839">
    <property type="entry name" value="Aminotransferase_I/II_large"/>
</dbReference>
<evidence type="ECO:0000259" key="10">
    <source>
        <dbReference type="Pfam" id="PF00155"/>
    </source>
</evidence>
<feature type="domain" description="Aminotransferase class I/classII large" evidence="10">
    <location>
        <begin position="29"/>
        <end position="338"/>
    </location>
</feature>
<comment type="function">
    <text evidence="2">Decarboxylates L-threonine-O-3-phosphate to yield (R)-1-amino-2-propanol O-2-phosphate, the precursor for the linkage between the nucleotide loop and the corrin ring in cobalamin.</text>
</comment>
<dbReference type="EC" id="4.1.1.81" evidence="4"/>
<dbReference type="InterPro" id="IPR015422">
    <property type="entry name" value="PyrdxlP-dep_Trfase_small"/>
</dbReference>
<reference evidence="11 12" key="1">
    <citation type="journal article" date="2010" name="Int. J. Syst. Evol. Microbiol.">
        <title>Bacillus horneckiae sp. nov., isolated from a spacecraft-assembly clean room.</title>
        <authorList>
            <person name="Vaishampayan P."/>
            <person name="Probst A."/>
            <person name="Krishnamurthi S."/>
            <person name="Ghosh S."/>
            <person name="Osman S."/>
            <person name="McDowall A."/>
            <person name="Ruckmani A."/>
            <person name="Mayilraj S."/>
            <person name="Venkateswaran K."/>
        </authorList>
    </citation>
    <scope>NUCLEOTIDE SEQUENCE [LARGE SCALE GENOMIC DNA]</scope>
    <source>
        <strain evidence="12">1PO1SC</strain>
    </source>
</reference>
<dbReference type="EMBL" id="PISD01000013">
    <property type="protein sequence ID" value="PKG29732.1"/>
    <property type="molecule type" value="Genomic_DNA"/>
</dbReference>
<evidence type="ECO:0000256" key="3">
    <source>
        <dbReference type="ARBA" id="ARBA00004953"/>
    </source>
</evidence>
<keyword evidence="7" id="KW-0456">Lyase</keyword>
<keyword evidence="6" id="KW-0663">Pyridoxal phosphate</keyword>
<keyword evidence="12" id="KW-1185">Reference proteome</keyword>
<evidence type="ECO:0000256" key="9">
    <source>
        <dbReference type="ARBA" id="ARBA00048531"/>
    </source>
</evidence>
<dbReference type="InterPro" id="IPR015424">
    <property type="entry name" value="PyrdxlP-dep_Trfase"/>
</dbReference>
<dbReference type="Gene3D" id="3.40.640.10">
    <property type="entry name" value="Type I PLP-dependent aspartate aminotransferase-like (Major domain)"/>
    <property type="match status" value="1"/>
</dbReference>
<comment type="caution">
    <text evidence="11">The sequence shown here is derived from an EMBL/GenBank/DDBJ whole genome shotgun (WGS) entry which is preliminary data.</text>
</comment>
<dbReference type="CDD" id="cd00609">
    <property type="entry name" value="AAT_like"/>
    <property type="match status" value="1"/>
</dbReference>
<dbReference type="PANTHER" id="PTHR42885">
    <property type="entry name" value="HISTIDINOL-PHOSPHATE AMINOTRANSFERASE-RELATED"/>
    <property type="match status" value="1"/>
</dbReference>
<evidence type="ECO:0000256" key="5">
    <source>
        <dbReference type="ARBA" id="ARBA00022573"/>
    </source>
</evidence>
<comment type="pathway">
    <text evidence="3">Cofactor biosynthesis; adenosylcobalamin biosynthesis.</text>
</comment>
<dbReference type="AlphaFoldDB" id="A0A2N0ZJQ4"/>
<dbReference type="NCBIfam" id="TIGR01140">
    <property type="entry name" value="L_thr_O3P_dcar"/>
    <property type="match status" value="1"/>
</dbReference>
<gene>
    <name evidence="11" type="ORF">CWS20_07655</name>
</gene>
<dbReference type="SUPFAM" id="SSF53383">
    <property type="entry name" value="PLP-dependent transferases"/>
    <property type="match status" value="1"/>
</dbReference>
<organism evidence="11 12">
    <name type="scientific">Cytobacillus horneckiae</name>
    <dbReference type="NCBI Taxonomy" id="549687"/>
    <lineage>
        <taxon>Bacteria</taxon>
        <taxon>Bacillati</taxon>
        <taxon>Bacillota</taxon>
        <taxon>Bacilli</taxon>
        <taxon>Bacillales</taxon>
        <taxon>Bacillaceae</taxon>
        <taxon>Cytobacillus</taxon>
    </lineage>
</organism>
<dbReference type="InterPro" id="IPR005860">
    <property type="entry name" value="CobD"/>
</dbReference>
<dbReference type="Gene3D" id="3.90.1150.10">
    <property type="entry name" value="Aspartate Aminotransferase, domain 1"/>
    <property type="match status" value="1"/>
</dbReference>
<evidence type="ECO:0000313" key="11">
    <source>
        <dbReference type="EMBL" id="PKG29732.1"/>
    </source>
</evidence>
<name>A0A2N0ZJQ4_9BACI</name>
<dbReference type="InterPro" id="IPR004838">
    <property type="entry name" value="NHTrfase_class1_PyrdxlP-BS"/>
</dbReference>
<dbReference type="RefSeq" id="WP_066192893.1">
    <property type="nucleotide sequence ID" value="NZ_JAFDQP010000010.1"/>
</dbReference>
<dbReference type="InterPro" id="IPR015421">
    <property type="entry name" value="PyrdxlP-dep_Trfase_major"/>
</dbReference>
<keyword evidence="5" id="KW-0169">Cobalamin biosynthesis</keyword>
<dbReference type="Pfam" id="PF00155">
    <property type="entry name" value="Aminotran_1_2"/>
    <property type="match status" value="1"/>
</dbReference>
<protein>
    <recommendedName>
        <fullName evidence="4">threonine-phosphate decarboxylase</fullName>
        <ecNumber evidence="4">4.1.1.81</ecNumber>
    </recommendedName>
    <alternativeName>
        <fullName evidence="8">L-threonine-O-3-phosphate decarboxylase</fullName>
    </alternativeName>
</protein>
<dbReference type="PANTHER" id="PTHR42885:SF1">
    <property type="entry name" value="THREONINE-PHOSPHATE DECARBOXYLASE"/>
    <property type="match status" value="1"/>
</dbReference>
<evidence type="ECO:0000256" key="6">
    <source>
        <dbReference type="ARBA" id="ARBA00022898"/>
    </source>
</evidence>
<dbReference type="PROSITE" id="PS00105">
    <property type="entry name" value="AA_TRANSFER_CLASS_1"/>
    <property type="match status" value="1"/>
</dbReference>
<dbReference type="GO" id="GO:0048472">
    <property type="term" value="F:threonine-phosphate decarboxylase activity"/>
    <property type="evidence" value="ECO:0007669"/>
    <property type="project" value="UniProtKB-EC"/>
</dbReference>
<dbReference type="GO" id="GO:0009236">
    <property type="term" value="P:cobalamin biosynthetic process"/>
    <property type="evidence" value="ECO:0007669"/>
    <property type="project" value="UniProtKB-UniPathway"/>
</dbReference>
<evidence type="ECO:0000256" key="7">
    <source>
        <dbReference type="ARBA" id="ARBA00023239"/>
    </source>
</evidence>
<proteinExistence type="predicted"/>
<evidence type="ECO:0000256" key="2">
    <source>
        <dbReference type="ARBA" id="ARBA00003444"/>
    </source>
</evidence>
<dbReference type="UniPathway" id="UPA00148"/>
<dbReference type="Proteomes" id="UP000233343">
    <property type="component" value="Unassembled WGS sequence"/>
</dbReference>